<gene>
    <name evidence="1" type="ORF">DHETER_LOCUS12646</name>
</gene>
<organism evidence="1 2">
    <name type="scientific">Dentiscutata heterogama</name>
    <dbReference type="NCBI Taxonomy" id="1316150"/>
    <lineage>
        <taxon>Eukaryota</taxon>
        <taxon>Fungi</taxon>
        <taxon>Fungi incertae sedis</taxon>
        <taxon>Mucoromycota</taxon>
        <taxon>Glomeromycotina</taxon>
        <taxon>Glomeromycetes</taxon>
        <taxon>Diversisporales</taxon>
        <taxon>Gigasporaceae</taxon>
        <taxon>Dentiscutata</taxon>
    </lineage>
</organism>
<evidence type="ECO:0000313" key="1">
    <source>
        <dbReference type="EMBL" id="CAG8717713.1"/>
    </source>
</evidence>
<dbReference type="Proteomes" id="UP000789702">
    <property type="component" value="Unassembled WGS sequence"/>
</dbReference>
<protein>
    <submittedName>
        <fullName evidence="1">12785_t:CDS:1</fullName>
    </submittedName>
</protein>
<feature type="non-terminal residue" evidence="1">
    <location>
        <position position="1"/>
    </location>
</feature>
<comment type="caution">
    <text evidence="1">The sequence shown here is derived from an EMBL/GenBank/DDBJ whole genome shotgun (WGS) entry which is preliminary data.</text>
</comment>
<evidence type="ECO:0000313" key="2">
    <source>
        <dbReference type="Proteomes" id="UP000789702"/>
    </source>
</evidence>
<keyword evidence="2" id="KW-1185">Reference proteome</keyword>
<sequence length="332" mass="38801">EERRTSNTFRMQRHRRLQTPPKIQQKNNNIGRCFQETTTSVRHISDTVHNCSYCNAKLFLTETQEMCCKDGIYMFRVQGGIYHSIGSLFPIDGVPRFLQLYIYDTEYETDNRLSIMPKLHRDTLEFIKTLLNQLNLFVTNFRSISSNNNINNLHLLIRADHKLDQPIYNKPTASQVAAVWVEGNNPIEYTKRDIIIQSWSQGLRRVSELSGTYDPSNTRLFFRTVIMDGIPRYYKICLKKKLFQQYIVDNYVKIESARINYLRFSQNKIRSELYQGLQDSFQAGISNASQVGRRIVLPSSFIGGPREMYQRYQDAMALVQAYGRPDIFITIT</sequence>
<feature type="non-terminal residue" evidence="1">
    <location>
        <position position="332"/>
    </location>
</feature>
<name>A0ACA9PPU3_9GLOM</name>
<reference evidence="1" key="1">
    <citation type="submission" date="2021-06" db="EMBL/GenBank/DDBJ databases">
        <authorList>
            <person name="Kallberg Y."/>
            <person name="Tangrot J."/>
            <person name="Rosling A."/>
        </authorList>
    </citation>
    <scope>NUCLEOTIDE SEQUENCE</scope>
    <source>
        <strain evidence="1">IL203A</strain>
    </source>
</reference>
<accession>A0ACA9PPU3</accession>
<dbReference type="EMBL" id="CAJVPU010031730">
    <property type="protein sequence ID" value="CAG8717713.1"/>
    <property type="molecule type" value="Genomic_DNA"/>
</dbReference>
<proteinExistence type="predicted"/>